<dbReference type="RefSeq" id="WP_179827645.1">
    <property type="nucleotide sequence ID" value="NZ_JACCCO010000003.1"/>
</dbReference>
<evidence type="ECO:0000256" key="1">
    <source>
        <dbReference type="SAM" id="MobiDB-lite"/>
    </source>
</evidence>
<keyword evidence="3" id="KW-1185">Reference proteome</keyword>
<sequence>MRSRRLTAAVLGAAVLGVSIGFVSGTVAPGPTVADSGQPTRVGPGSSAAGSAQSLGIGPG</sequence>
<dbReference type="Proteomes" id="UP000576393">
    <property type="component" value="Unassembled WGS sequence"/>
</dbReference>
<name>A0A852V6U8_9ACTN</name>
<dbReference type="AlphaFoldDB" id="A0A852V6U8"/>
<proteinExistence type="predicted"/>
<accession>A0A852V6U8</accession>
<evidence type="ECO:0000313" key="2">
    <source>
        <dbReference type="EMBL" id="NYF43876.1"/>
    </source>
</evidence>
<reference evidence="2 3" key="1">
    <citation type="submission" date="2020-07" db="EMBL/GenBank/DDBJ databases">
        <title>Sequencing the genomes of 1000 actinobacteria strains.</title>
        <authorList>
            <person name="Klenk H.-P."/>
        </authorList>
    </citation>
    <scope>NUCLEOTIDE SEQUENCE [LARGE SCALE GENOMIC DNA]</scope>
    <source>
        <strain evidence="2 3">DSM 45763</strain>
    </source>
</reference>
<feature type="compositionally biased region" description="Low complexity" evidence="1">
    <location>
        <begin position="43"/>
        <end position="60"/>
    </location>
</feature>
<gene>
    <name evidence="2" type="ORF">HDA43_006103</name>
</gene>
<comment type="caution">
    <text evidence="2">The sequence shown here is derived from an EMBL/GenBank/DDBJ whole genome shotgun (WGS) entry which is preliminary data.</text>
</comment>
<protein>
    <submittedName>
        <fullName evidence="2">Uncharacterized protein</fullName>
    </submittedName>
</protein>
<dbReference type="EMBL" id="JACCCO010000003">
    <property type="protein sequence ID" value="NYF43876.1"/>
    <property type="molecule type" value="Genomic_DNA"/>
</dbReference>
<feature type="region of interest" description="Disordered" evidence="1">
    <location>
        <begin position="30"/>
        <end position="60"/>
    </location>
</feature>
<organism evidence="2 3">
    <name type="scientific">Streptosporangium sandarakinum</name>
    <dbReference type="NCBI Taxonomy" id="1260955"/>
    <lineage>
        <taxon>Bacteria</taxon>
        <taxon>Bacillati</taxon>
        <taxon>Actinomycetota</taxon>
        <taxon>Actinomycetes</taxon>
        <taxon>Streptosporangiales</taxon>
        <taxon>Streptosporangiaceae</taxon>
        <taxon>Streptosporangium</taxon>
    </lineage>
</organism>
<evidence type="ECO:0000313" key="3">
    <source>
        <dbReference type="Proteomes" id="UP000576393"/>
    </source>
</evidence>